<name>A0A173ZMS4_9BACE</name>
<protein>
    <recommendedName>
        <fullName evidence="3">Anti-sigma factor</fullName>
    </recommendedName>
</protein>
<dbReference type="STRING" id="338188.ERS852397_00825"/>
<organism evidence="1 2">
    <name type="scientific">Bacteroides finegoldii</name>
    <dbReference type="NCBI Taxonomy" id="338188"/>
    <lineage>
        <taxon>Bacteria</taxon>
        <taxon>Pseudomonadati</taxon>
        <taxon>Bacteroidota</taxon>
        <taxon>Bacteroidia</taxon>
        <taxon>Bacteroidales</taxon>
        <taxon>Bacteroidaceae</taxon>
        <taxon>Bacteroides</taxon>
    </lineage>
</organism>
<evidence type="ECO:0008006" key="3">
    <source>
        <dbReference type="Google" id="ProtNLM"/>
    </source>
</evidence>
<gene>
    <name evidence="1" type="ORF">ERS852397_00825</name>
</gene>
<sequence>MKESLNKYFAGELTSDEKESFLMEVDKDKALKESFVDNQSLLVIIDWTFPGNKDNEEVIRQKLDEFMRKMEQRER</sequence>
<reference evidence="1 2" key="1">
    <citation type="submission" date="2015-09" db="EMBL/GenBank/DDBJ databases">
        <authorList>
            <consortium name="Pathogen Informatics"/>
        </authorList>
    </citation>
    <scope>NUCLEOTIDE SEQUENCE [LARGE SCALE GENOMIC DNA]</scope>
    <source>
        <strain evidence="1 2">2789STDY5608840</strain>
    </source>
</reference>
<proteinExistence type="predicted"/>
<dbReference type="EMBL" id="CYZH01000003">
    <property type="protein sequence ID" value="CUN76979.1"/>
    <property type="molecule type" value="Genomic_DNA"/>
</dbReference>
<accession>A0A173ZMS4</accession>
<dbReference type="AlphaFoldDB" id="A0A173ZMS4"/>
<dbReference type="Proteomes" id="UP000095517">
    <property type="component" value="Unassembled WGS sequence"/>
</dbReference>
<evidence type="ECO:0000313" key="2">
    <source>
        <dbReference type="Proteomes" id="UP000095517"/>
    </source>
</evidence>
<evidence type="ECO:0000313" key="1">
    <source>
        <dbReference type="EMBL" id="CUN76979.1"/>
    </source>
</evidence>
<dbReference type="RefSeq" id="WP_022275403.1">
    <property type="nucleotide sequence ID" value="NZ_CABIXA010000003.1"/>
</dbReference>